<dbReference type="PANTHER" id="PTHR32448">
    <property type="entry name" value="OS08G0158400 PROTEIN"/>
    <property type="match status" value="1"/>
</dbReference>
<name>A0AAV9FA03_ACOCL</name>
<reference evidence="1" key="1">
    <citation type="journal article" date="2023" name="Nat. Commun.">
        <title>Diploid and tetraploid genomes of Acorus and the evolution of monocots.</title>
        <authorList>
            <person name="Ma L."/>
            <person name="Liu K.W."/>
            <person name="Li Z."/>
            <person name="Hsiao Y.Y."/>
            <person name="Qi Y."/>
            <person name="Fu T."/>
            <person name="Tang G.D."/>
            <person name="Zhang D."/>
            <person name="Sun W.H."/>
            <person name="Liu D.K."/>
            <person name="Li Y."/>
            <person name="Chen G.Z."/>
            <person name="Liu X.D."/>
            <person name="Liao X.Y."/>
            <person name="Jiang Y.T."/>
            <person name="Yu X."/>
            <person name="Hao Y."/>
            <person name="Huang J."/>
            <person name="Zhao X.W."/>
            <person name="Ke S."/>
            <person name="Chen Y.Y."/>
            <person name="Wu W.L."/>
            <person name="Hsu J.L."/>
            <person name="Lin Y.F."/>
            <person name="Huang M.D."/>
            <person name="Li C.Y."/>
            <person name="Huang L."/>
            <person name="Wang Z.W."/>
            <person name="Zhao X."/>
            <person name="Zhong W.Y."/>
            <person name="Peng D.H."/>
            <person name="Ahmad S."/>
            <person name="Lan S."/>
            <person name="Zhang J.S."/>
            <person name="Tsai W.C."/>
            <person name="Van de Peer Y."/>
            <person name="Liu Z.J."/>
        </authorList>
    </citation>
    <scope>NUCLEOTIDE SEQUENCE</scope>
    <source>
        <strain evidence="1">CP</strain>
    </source>
</reference>
<accession>A0AAV9FA03</accession>
<gene>
    <name evidence="1" type="ORF">QJS10_CPA03g02088</name>
</gene>
<keyword evidence="2" id="KW-1185">Reference proteome</keyword>
<dbReference type="AlphaFoldDB" id="A0AAV9FA03"/>
<dbReference type="Proteomes" id="UP001180020">
    <property type="component" value="Unassembled WGS sequence"/>
</dbReference>
<dbReference type="Gene3D" id="3.40.462.20">
    <property type="match status" value="1"/>
</dbReference>
<organism evidence="1 2">
    <name type="scientific">Acorus calamus</name>
    <name type="common">Sweet flag</name>
    <dbReference type="NCBI Taxonomy" id="4465"/>
    <lineage>
        <taxon>Eukaryota</taxon>
        <taxon>Viridiplantae</taxon>
        <taxon>Streptophyta</taxon>
        <taxon>Embryophyta</taxon>
        <taxon>Tracheophyta</taxon>
        <taxon>Spermatophyta</taxon>
        <taxon>Magnoliopsida</taxon>
        <taxon>Liliopsida</taxon>
        <taxon>Acoraceae</taxon>
        <taxon>Acorus</taxon>
    </lineage>
</organism>
<protein>
    <submittedName>
        <fullName evidence="1">Uncharacterized protein</fullName>
    </submittedName>
</protein>
<evidence type="ECO:0000313" key="1">
    <source>
        <dbReference type="EMBL" id="KAK1321675.1"/>
    </source>
</evidence>
<comment type="caution">
    <text evidence="1">The sequence shown here is derived from an EMBL/GenBank/DDBJ whole genome shotgun (WGS) entry which is preliminary data.</text>
</comment>
<sequence length="192" mass="22485">MSWIESIVYFSGLGEGGSVNDLKDRVMHDKKFFKAKSDYVRSPITYVDLYGAFEVLAEQSKAYLILDPYGGLMSRIESDAIPFPHRDGNIYAVQYLIEWRREDDWRSDEYMKWLRLFYEYMRPFVSAGPRAAYVNYLDLDLGTTGSMVRMMGPVIRWLRRGGSGRDIMTNRKLDVAYVLTIFVVHRNLVRYK</sequence>
<reference evidence="1" key="2">
    <citation type="submission" date="2023-06" db="EMBL/GenBank/DDBJ databases">
        <authorList>
            <person name="Ma L."/>
            <person name="Liu K.-W."/>
            <person name="Li Z."/>
            <person name="Hsiao Y.-Y."/>
            <person name="Qi Y."/>
            <person name="Fu T."/>
            <person name="Tang G."/>
            <person name="Zhang D."/>
            <person name="Sun W.-H."/>
            <person name="Liu D.-K."/>
            <person name="Li Y."/>
            <person name="Chen G.-Z."/>
            <person name="Liu X.-D."/>
            <person name="Liao X.-Y."/>
            <person name="Jiang Y.-T."/>
            <person name="Yu X."/>
            <person name="Hao Y."/>
            <person name="Huang J."/>
            <person name="Zhao X.-W."/>
            <person name="Ke S."/>
            <person name="Chen Y.-Y."/>
            <person name="Wu W.-L."/>
            <person name="Hsu J.-L."/>
            <person name="Lin Y.-F."/>
            <person name="Huang M.-D."/>
            <person name="Li C.-Y."/>
            <person name="Huang L."/>
            <person name="Wang Z.-W."/>
            <person name="Zhao X."/>
            <person name="Zhong W.-Y."/>
            <person name="Peng D.-H."/>
            <person name="Ahmad S."/>
            <person name="Lan S."/>
            <person name="Zhang J.-S."/>
            <person name="Tsai W.-C."/>
            <person name="Van De Peer Y."/>
            <person name="Liu Z.-J."/>
        </authorList>
    </citation>
    <scope>NUCLEOTIDE SEQUENCE</scope>
    <source>
        <strain evidence="1">CP</strain>
        <tissue evidence="1">Leaves</tissue>
    </source>
</reference>
<proteinExistence type="predicted"/>
<dbReference type="EMBL" id="JAUJYO010000003">
    <property type="protein sequence ID" value="KAK1321675.1"/>
    <property type="molecule type" value="Genomic_DNA"/>
</dbReference>
<evidence type="ECO:0000313" key="2">
    <source>
        <dbReference type="Proteomes" id="UP001180020"/>
    </source>
</evidence>